<accession>A0A511MPL2</accession>
<proteinExistence type="predicted"/>
<name>A0A511MPL2_9NOCA</name>
<reference evidence="2 3" key="1">
    <citation type="submission" date="2019-07" db="EMBL/GenBank/DDBJ databases">
        <title>Whole genome shotgun sequence of Nocardia ninae NBRC 108245.</title>
        <authorList>
            <person name="Hosoyama A."/>
            <person name="Uohara A."/>
            <person name="Ohji S."/>
            <person name="Ichikawa N."/>
        </authorList>
    </citation>
    <scope>NUCLEOTIDE SEQUENCE [LARGE SCALE GENOMIC DNA]</scope>
    <source>
        <strain evidence="2 3">NBRC 108245</strain>
    </source>
</reference>
<dbReference type="EMBL" id="BJXA01000064">
    <property type="protein sequence ID" value="GEM42148.1"/>
    <property type="molecule type" value="Genomic_DNA"/>
</dbReference>
<dbReference type="OrthoDB" id="4551459at2"/>
<evidence type="ECO:0000313" key="2">
    <source>
        <dbReference type="EMBL" id="GEM42148.1"/>
    </source>
</evidence>
<gene>
    <name evidence="2" type="ORF">NN4_66670</name>
</gene>
<evidence type="ECO:0000313" key="3">
    <source>
        <dbReference type="Proteomes" id="UP000321424"/>
    </source>
</evidence>
<feature type="transmembrane region" description="Helical" evidence="1">
    <location>
        <begin position="113"/>
        <end position="134"/>
    </location>
</feature>
<dbReference type="RefSeq" id="WP_147139559.1">
    <property type="nucleotide sequence ID" value="NZ_BJXA01000064.1"/>
</dbReference>
<dbReference type="AlphaFoldDB" id="A0A511MPL2"/>
<evidence type="ECO:0000256" key="1">
    <source>
        <dbReference type="SAM" id="Phobius"/>
    </source>
</evidence>
<keyword evidence="1" id="KW-0812">Transmembrane</keyword>
<protein>
    <submittedName>
        <fullName evidence="2">Uncharacterized protein</fullName>
    </submittedName>
</protein>
<feature type="transmembrane region" description="Helical" evidence="1">
    <location>
        <begin position="45"/>
        <end position="68"/>
    </location>
</feature>
<dbReference type="Proteomes" id="UP000321424">
    <property type="component" value="Unassembled WGS sequence"/>
</dbReference>
<comment type="caution">
    <text evidence="2">The sequence shown here is derived from an EMBL/GenBank/DDBJ whole genome shotgun (WGS) entry which is preliminary data.</text>
</comment>
<keyword evidence="1" id="KW-1133">Transmembrane helix</keyword>
<feature type="transmembrane region" description="Helical" evidence="1">
    <location>
        <begin position="80"/>
        <end position="101"/>
    </location>
</feature>
<keyword evidence="3" id="KW-1185">Reference proteome</keyword>
<feature type="transmembrane region" description="Helical" evidence="1">
    <location>
        <begin position="12"/>
        <end position="33"/>
    </location>
</feature>
<organism evidence="2 3">
    <name type="scientific">Nocardia ninae NBRC 108245</name>
    <dbReference type="NCBI Taxonomy" id="1210091"/>
    <lineage>
        <taxon>Bacteria</taxon>
        <taxon>Bacillati</taxon>
        <taxon>Actinomycetota</taxon>
        <taxon>Actinomycetes</taxon>
        <taxon>Mycobacteriales</taxon>
        <taxon>Nocardiaceae</taxon>
        <taxon>Nocardia</taxon>
    </lineage>
</organism>
<sequence>MNPWTEQLSVKKVAVAAATVLMGLAAVASFAFGHNLAQLAGTSAFVAWLWPIVVGTTVFQIAYCYVMLGTLPYRTGIIRPYFGVLLLCGVAGSIAGNAFNATNPSELSLTAKMIMGAVPPLCLLLGVLNTSIFLGSTKPGLHGEIDEPDV</sequence>
<keyword evidence="1" id="KW-0472">Membrane</keyword>